<reference evidence="1 3" key="1">
    <citation type="submission" date="2022-02" db="EMBL/GenBank/DDBJ databases">
        <title>Chromosome-level reference genomes for two strains of Caenorhabditis briggsae: an improved platform for comparative genomics.</title>
        <authorList>
            <person name="Stevens L."/>
            <person name="Andersen E.C."/>
        </authorList>
    </citation>
    <scope>NUCLEOTIDE SEQUENCE [LARGE SCALE GENOMIC DNA]</scope>
    <source>
        <strain evidence="1">QX1410_ONT</strain>
        <tissue evidence="1">Whole-organism</tissue>
    </source>
</reference>
<dbReference type="EMBL" id="CP090895">
    <property type="protein sequence ID" value="ULT88781.1"/>
    <property type="molecule type" value="Genomic_DNA"/>
</dbReference>
<dbReference type="EMBL" id="CP092624">
    <property type="protein sequence ID" value="UMM34598.1"/>
    <property type="molecule type" value="Genomic_DNA"/>
</dbReference>
<evidence type="ECO:0000313" key="1">
    <source>
        <dbReference type="EMBL" id="ULT88781.1"/>
    </source>
</evidence>
<keyword evidence="4" id="KW-1185">Reference proteome</keyword>
<reference evidence="2 4" key="2">
    <citation type="submission" date="2022-04" db="EMBL/GenBank/DDBJ databases">
        <title>Chromosome-level reference genomes for two strains of Caenorhabditis briggsae: an improved platform for comparative genomics.</title>
        <authorList>
            <person name="Stevens L."/>
            <person name="Andersen E."/>
        </authorList>
    </citation>
    <scope>NUCLEOTIDE SEQUENCE [LARGE SCALE GENOMIC DNA]</scope>
    <source>
        <strain evidence="2">VX34</strain>
        <tissue evidence="2">Whole-organism</tissue>
    </source>
</reference>
<evidence type="ECO:0000313" key="3">
    <source>
        <dbReference type="Proteomes" id="UP000827892"/>
    </source>
</evidence>
<name>A0AAE9A3D3_CAEBR</name>
<evidence type="ECO:0000313" key="2">
    <source>
        <dbReference type="EMBL" id="UMM34598.1"/>
    </source>
</evidence>
<evidence type="ECO:0000313" key="4">
    <source>
        <dbReference type="Proteomes" id="UP000829354"/>
    </source>
</evidence>
<dbReference type="AlphaFoldDB" id="A0AAE9A3D3"/>
<dbReference type="Proteomes" id="UP000827892">
    <property type="component" value="Chromosome V"/>
</dbReference>
<dbReference type="Proteomes" id="UP000829354">
    <property type="component" value="Chromosome V"/>
</dbReference>
<protein>
    <submittedName>
        <fullName evidence="1">Uncharacterized protein</fullName>
    </submittedName>
</protein>
<sequence>MKQFVAVPATSRSGTMKQPLIGTFIAPPPIPPSLPQSYRESDFSNRNSMHTARSTRLEESVFLPFSFLDLVLFDGSSLSSLTRLFNNQFTTSVPVSNNSRLQKVFGSGASARCSSTEGVLTI</sequence>
<gene>
    <name evidence="1" type="ORF">L3Y34_007763</name>
    <name evidence="2" type="ORF">L5515_007601</name>
</gene>
<accession>A0AAE9A3D3</accession>
<organism evidence="1 3">
    <name type="scientific">Caenorhabditis briggsae</name>
    <dbReference type="NCBI Taxonomy" id="6238"/>
    <lineage>
        <taxon>Eukaryota</taxon>
        <taxon>Metazoa</taxon>
        <taxon>Ecdysozoa</taxon>
        <taxon>Nematoda</taxon>
        <taxon>Chromadorea</taxon>
        <taxon>Rhabditida</taxon>
        <taxon>Rhabditina</taxon>
        <taxon>Rhabditomorpha</taxon>
        <taxon>Rhabditoidea</taxon>
        <taxon>Rhabditidae</taxon>
        <taxon>Peloderinae</taxon>
        <taxon>Caenorhabditis</taxon>
    </lineage>
</organism>
<proteinExistence type="predicted"/>